<evidence type="ECO:0000313" key="2">
    <source>
        <dbReference type="Proteomes" id="UP000516168"/>
    </source>
</evidence>
<proteinExistence type="predicted"/>
<dbReference type="EMBL" id="MT497224">
    <property type="protein sequence ID" value="QNO01511.1"/>
    <property type="molecule type" value="Genomic_DNA"/>
</dbReference>
<reference evidence="2" key="1">
    <citation type="submission" date="2020-05" db="EMBL/GenBank/DDBJ databases">
        <title>Genomics and ecology of novel Flavobacterium phages from the Baltic Sea.</title>
        <authorList>
            <person name="Hoetzinger M."/>
            <person name="Nilsson E."/>
            <person name="Holmfeldt K."/>
        </authorList>
    </citation>
    <scope>NUCLEOTIDE SEQUENCE [LARGE SCALE GENOMIC DNA]</scope>
</reference>
<gene>
    <name evidence="1" type="ORF">barba13A_phanotate160</name>
</gene>
<sequence>MPIFSQKNSEICTEYVNQKFTNRNNSLTFC</sequence>
<dbReference type="Proteomes" id="UP000516168">
    <property type="component" value="Segment"/>
</dbReference>
<evidence type="ECO:0000313" key="1">
    <source>
        <dbReference type="EMBL" id="QNO01511.1"/>
    </source>
</evidence>
<accession>A0A7G9V5F5</accession>
<protein>
    <submittedName>
        <fullName evidence="1">Uncharacterized protein</fullName>
    </submittedName>
</protein>
<name>A0A7G9V5F5_9CAUD</name>
<organism evidence="1 2">
    <name type="scientific">Rheinheimera phage vB_RspM_barba_1-3A</name>
    <dbReference type="NCBI Taxonomy" id="2743846"/>
    <lineage>
        <taxon>Viruses</taxon>
        <taxon>Duplodnaviria</taxon>
        <taxon>Heunggongvirae</taxon>
        <taxon>Uroviricota</taxon>
        <taxon>Caudoviricetes</taxon>
        <taxon>Barbavirus</taxon>
        <taxon>Barbavirus barba18A</taxon>
    </lineage>
</organism>